<dbReference type="CDD" id="cd00198">
    <property type="entry name" value="vWFA"/>
    <property type="match status" value="1"/>
</dbReference>
<dbReference type="SUPFAM" id="SSF53300">
    <property type="entry name" value="vWA-like"/>
    <property type="match status" value="1"/>
</dbReference>
<dbReference type="AlphaFoldDB" id="A0A0S2M0M1"/>
<dbReference type="RefSeq" id="WP_062289351.1">
    <property type="nucleotide sequence ID" value="NZ_CP013200.1"/>
</dbReference>
<gene>
    <name evidence="1" type="ORF">AS189_12305</name>
</gene>
<name>A0A0S2M0M1_9MICC</name>
<accession>A0A0S2M0M1</accession>
<organism evidence="1 2">
    <name type="scientific">Arthrobacter alpinus</name>
    <dbReference type="NCBI Taxonomy" id="656366"/>
    <lineage>
        <taxon>Bacteria</taxon>
        <taxon>Bacillati</taxon>
        <taxon>Actinomycetota</taxon>
        <taxon>Actinomycetes</taxon>
        <taxon>Micrococcales</taxon>
        <taxon>Micrococcaceae</taxon>
        <taxon>Arthrobacter</taxon>
    </lineage>
</organism>
<dbReference type="PANTHER" id="PTHR39338">
    <property type="entry name" value="BLL5662 PROTEIN-RELATED"/>
    <property type="match status" value="1"/>
</dbReference>
<proteinExistence type="predicted"/>
<dbReference type="InterPro" id="IPR036465">
    <property type="entry name" value="vWFA_dom_sf"/>
</dbReference>
<dbReference type="InterPro" id="IPR008912">
    <property type="entry name" value="Uncharacterised_CoxE"/>
</dbReference>
<dbReference type="InterPro" id="IPR011195">
    <property type="entry name" value="UCP010256"/>
</dbReference>
<dbReference type="PANTHER" id="PTHR39338:SF6">
    <property type="entry name" value="BLL5662 PROTEIN"/>
    <property type="match status" value="1"/>
</dbReference>
<dbReference type="PIRSF" id="PIRSF010256">
    <property type="entry name" value="CoxE_vWa"/>
    <property type="match status" value="1"/>
</dbReference>
<dbReference type="OrthoDB" id="9790469at2"/>
<evidence type="ECO:0000313" key="1">
    <source>
        <dbReference type="EMBL" id="ALO67142.1"/>
    </source>
</evidence>
<dbReference type="Proteomes" id="UP000059574">
    <property type="component" value="Chromosome"/>
</dbReference>
<dbReference type="Gene3D" id="3.40.50.410">
    <property type="entry name" value="von Willebrand factor, type A domain"/>
    <property type="match status" value="1"/>
</dbReference>
<reference evidence="1 2" key="2">
    <citation type="journal article" date="2016" name="J. Biotechnol.">
        <title>Complete genome sequence of Arthrobacter alpinus ERGS4:06, a yellow pigmented bacterium tolerant to cold and radiations isolated from Sikkim Himalaya.</title>
        <authorList>
            <person name="Kumar R."/>
            <person name="Singh D."/>
            <person name="Swarnkar M.K."/>
            <person name="Singh A.K."/>
            <person name="Kumar S."/>
        </authorList>
    </citation>
    <scope>NUCLEOTIDE SEQUENCE [LARGE SCALE GENOMIC DNA]</scope>
    <source>
        <strain evidence="1 2">ERGS4:06</strain>
    </source>
</reference>
<dbReference type="Pfam" id="PF05762">
    <property type="entry name" value="VWA_CoxE"/>
    <property type="match status" value="1"/>
</dbReference>
<protein>
    <recommendedName>
        <fullName evidence="3">VWFA domain-containing protein</fullName>
    </recommendedName>
</protein>
<evidence type="ECO:0008006" key="3">
    <source>
        <dbReference type="Google" id="ProtNLM"/>
    </source>
</evidence>
<evidence type="ECO:0000313" key="2">
    <source>
        <dbReference type="Proteomes" id="UP000059574"/>
    </source>
</evidence>
<reference evidence="2" key="1">
    <citation type="submission" date="2015-11" db="EMBL/GenBank/DDBJ databases">
        <authorList>
            <person name="Kumar R."/>
            <person name="Singh D."/>
            <person name="Swarnkar M.K."/>
            <person name="Singh A.K."/>
            <person name="Kumar S."/>
        </authorList>
    </citation>
    <scope>NUCLEOTIDE SEQUENCE [LARGE SCALE GENOMIC DNA]</scope>
    <source>
        <strain evidence="2">ERGS4:06</strain>
    </source>
</reference>
<dbReference type="EMBL" id="CP013200">
    <property type="protein sequence ID" value="ALO67142.1"/>
    <property type="molecule type" value="Genomic_DNA"/>
</dbReference>
<sequence length="370" mass="40752">MPAAAKSAEEILLAFAAAVRAAGVKVSTERSRSFVDAVSQLSIENRSDVFWAGRATLCAAPEDLDTYQRTFERWFTPVQAVAQAEKGAAATVQAAALNEDHEAPDGSERSEESLRAVASRRELLRHRDVATLDAAERALLHHLFDELPVTLPSRLSRRKLPGRTGRIDSVRTFREQLRHGGEPGPLKYRRTPRKPRRIAWLIDVSGSMSPYADSLLRLAHHVLQAAPHQVEVFTLGTRLTRVTAALRAPDADDALALAGSTVPDWSGGTRLGEVLRAFNERWGQRAVARSAVVVIVSDGWERGDPALLGRQVERLHQVARRVIWANPHRDKPGYEPVQQGIRAVLPHVDDFVGGHSLKSFEELLAVMSNA</sequence>